<dbReference type="InterPro" id="IPR020568">
    <property type="entry name" value="Ribosomal_Su5_D2-typ_SF"/>
</dbReference>
<keyword evidence="2 7" id="KW-0819">tRNA processing</keyword>
<evidence type="ECO:0000256" key="4">
    <source>
        <dbReference type="ARBA" id="ARBA00022759"/>
    </source>
</evidence>
<comment type="similarity">
    <text evidence="7">Belongs to the RnpA family.</text>
</comment>
<gene>
    <name evidence="7" type="primary">rnpA</name>
    <name evidence="8" type="ORF">ACFQ2C_09365</name>
</gene>
<dbReference type="RefSeq" id="WP_380896048.1">
    <property type="nucleotide sequence ID" value="NZ_JBHTKY010000011.1"/>
</dbReference>
<dbReference type="Pfam" id="PF00825">
    <property type="entry name" value="Ribonuclease_P"/>
    <property type="match status" value="1"/>
</dbReference>
<evidence type="ECO:0000256" key="7">
    <source>
        <dbReference type="HAMAP-Rule" id="MF_00227"/>
    </source>
</evidence>
<comment type="subunit">
    <text evidence="7">Consists of a catalytic RNA component (M1 or rnpB) and a protein subunit.</text>
</comment>
<protein>
    <recommendedName>
        <fullName evidence="7">Ribonuclease P protein component</fullName>
        <shortName evidence="7">RNase P protein</shortName>
        <shortName evidence="7">RNaseP protein</shortName>
        <ecNumber evidence="7">3.1.26.5</ecNumber>
    </recommendedName>
    <alternativeName>
        <fullName evidence="7">Protein C5</fullName>
    </alternativeName>
</protein>
<dbReference type="InterPro" id="IPR020539">
    <property type="entry name" value="RNase_P_CS"/>
</dbReference>
<keyword evidence="9" id="KW-1185">Reference proteome</keyword>
<dbReference type="EMBL" id="JBHTKY010000011">
    <property type="protein sequence ID" value="MFD1165809.1"/>
    <property type="molecule type" value="Genomic_DNA"/>
</dbReference>
<comment type="caution">
    <text evidence="8">The sequence shown here is derived from an EMBL/GenBank/DDBJ whole genome shotgun (WGS) entry which is preliminary data.</text>
</comment>
<dbReference type="Gene3D" id="3.30.230.10">
    <property type="match status" value="1"/>
</dbReference>
<evidence type="ECO:0000256" key="6">
    <source>
        <dbReference type="ARBA" id="ARBA00022884"/>
    </source>
</evidence>
<dbReference type="PANTHER" id="PTHR33992">
    <property type="entry name" value="RIBONUCLEASE P PROTEIN COMPONENT"/>
    <property type="match status" value="1"/>
</dbReference>
<dbReference type="SUPFAM" id="SSF54211">
    <property type="entry name" value="Ribosomal protein S5 domain 2-like"/>
    <property type="match status" value="1"/>
</dbReference>
<keyword evidence="6 7" id="KW-0694">RNA-binding</keyword>
<dbReference type="EC" id="3.1.26.5" evidence="7"/>
<dbReference type="InterPro" id="IPR014721">
    <property type="entry name" value="Ribsml_uS5_D2-typ_fold_subgr"/>
</dbReference>
<proteinExistence type="inferred from homology"/>
<comment type="function">
    <text evidence="1 7">RNaseP catalyzes the removal of the 5'-leader sequence from pre-tRNA to produce the mature 5'-terminus. It can also cleave other RNA substrates such as 4.5S RNA. The protein component plays an auxiliary but essential role in vivo by binding to the 5'-leader sequence and broadening the substrate specificity of the ribozyme.</text>
</comment>
<dbReference type="PROSITE" id="PS00648">
    <property type="entry name" value="RIBONUCLEASE_P"/>
    <property type="match status" value="1"/>
</dbReference>
<dbReference type="PANTHER" id="PTHR33992:SF1">
    <property type="entry name" value="RIBONUCLEASE P PROTEIN COMPONENT"/>
    <property type="match status" value="1"/>
</dbReference>
<accession>A0ABW3RLC7</accession>
<reference evidence="9" key="1">
    <citation type="journal article" date="2019" name="Int. J. Syst. Evol. Microbiol.">
        <title>The Global Catalogue of Microorganisms (GCM) 10K type strain sequencing project: providing services to taxonomists for standard genome sequencing and annotation.</title>
        <authorList>
            <consortium name="The Broad Institute Genomics Platform"/>
            <consortium name="The Broad Institute Genome Sequencing Center for Infectious Disease"/>
            <person name="Wu L."/>
            <person name="Ma J."/>
        </authorList>
    </citation>
    <scope>NUCLEOTIDE SEQUENCE [LARGE SCALE GENOMIC DNA]</scope>
    <source>
        <strain evidence="9">CCUG 52468</strain>
    </source>
</reference>
<organism evidence="8 9">
    <name type="scientific">Sphingobacterium daejeonense</name>
    <dbReference type="NCBI Taxonomy" id="371142"/>
    <lineage>
        <taxon>Bacteria</taxon>
        <taxon>Pseudomonadati</taxon>
        <taxon>Bacteroidota</taxon>
        <taxon>Sphingobacteriia</taxon>
        <taxon>Sphingobacteriales</taxon>
        <taxon>Sphingobacteriaceae</taxon>
        <taxon>Sphingobacterium</taxon>
    </lineage>
</organism>
<dbReference type="InterPro" id="IPR000100">
    <property type="entry name" value="RNase_P"/>
</dbReference>
<evidence type="ECO:0000313" key="8">
    <source>
        <dbReference type="EMBL" id="MFD1165809.1"/>
    </source>
</evidence>
<comment type="catalytic activity">
    <reaction evidence="7">
        <text>Endonucleolytic cleavage of RNA, removing 5'-extranucleotides from tRNA precursor.</text>
        <dbReference type="EC" id="3.1.26.5"/>
    </reaction>
</comment>
<evidence type="ECO:0000313" key="9">
    <source>
        <dbReference type="Proteomes" id="UP001597205"/>
    </source>
</evidence>
<sequence length="137" mass="16265">MKKYTFTKEERLCSKRLIDDLFHNGSSFVVYPFRVVFLIKPDNPNQEFPVQVIISVPKKRFKRAVDRNYLKRLMRESYRFEKHQLYSFLKDHSLNLLLAIQYVSNEKLPLETLQSKLQQLIGKLKNEISKSNLGEGN</sequence>
<evidence type="ECO:0000256" key="2">
    <source>
        <dbReference type="ARBA" id="ARBA00022694"/>
    </source>
</evidence>
<evidence type="ECO:0000256" key="5">
    <source>
        <dbReference type="ARBA" id="ARBA00022801"/>
    </source>
</evidence>
<keyword evidence="3 7" id="KW-0540">Nuclease</keyword>
<dbReference type="HAMAP" id="MF_00227">
    <property type="entry name" value="RNase_P"/>
    <property type="match status" value="1"/>
</dbReference>
<keyword evidence="4 7" id="KW-0255">Endonuclease</keyword>
<dbReference type="Proteomes" id="UP001597205">
    <property type="component" value="Unassembled WGS sequence"/>
</dbReference>
<evidence type="ECO:0000256" key="1">
    <source>
        <dbReference type="ARBA" id="ARBA00002663"/>
    </source>
</evidence>
<keyword evidence="5 7" id="KW-0378">Hydrolase</keyword>
<evidence type="ECO:0000256" key="3">
    <source>
        <dbReference type="ARBA" id="ARBA00022722"/>
    </source>
</evidence>
<name>A0ABW3RLC7_9SPHI</name>